<dbReference type="Proteomes" id="UP000755104">
    <property type="component" value="Unassembled WGS sequence"/>
</dbReference>
<comment type="caution">
    <text evidence="3">The sequence shown here is derived from an EMBL/GenBank/DDBJ whole genome shotgun (WGS) entry which is preliminary data.</text>
</comment>
<evidence type="ECO:0000256" key="1">
    <source>
        <dbReference type="SAM" id="MobiDB-lite"/>
    </source>
</evidence>
<keyword evidence="3" id="KW-0808">Transferase</keyword>
<feature type="domain" description="Polysaccharide pyruvyl transferase" evidence="2">
    <location>
        <begin position="103"/>
        <end position="214"/>
    </location>
</feature>
<accession>A0ABS7J939</accession>
<proteinExistence type="predicted"/>
<dbReference type="Pfam" id="PF04230">
    <property type="entry name" value="PS_pyruv_trans"/>
    <property type="match status" value="1"/>
</dbReference>
<dbReference type="GO" id="GO:0016740">
    <property type="term" value="F:transferase activity"/>
    <property type="evidence" value="ECO:0007669"/>
    <property type="project" value="UniProtKB-KW"/>
</dbReference>
<evidence type="ECO:0000313" key="3">
    <source>
        <dbReference type="EMBL" id="MBX7483453.1"/>
    </source>
</evidence>
<protein>
    <submittedName>
        <fullName evidence="3">Polysaccharide pyruvyl transferase family protein</fullName>
    </submittedName>
</protein>
<name>A0ABS7J939_9SPHN</name>
<dbReference type="InterPro" id="IPR007345">
    <property type="entry name" value="Polysacch_pyruvyl_Trfase"/>
</dbReference>
<keyword evidence="4" id="KW-1185">Reference proteome</keyword>
<organism evidence="3 4">
    <name type="scientific">Qipengyuania qiaonensis</name>
    <dbReference type="NCBI Taxonomy" id="2867240"/>
    <lineage>
        <taxon>Bacteria</taxon>
        <taxon>Pseudomonadati</taxon>
        <taxon>Pseudomonadota</taxon>
        <taxon>Alphaproteobacteria</taxon>
        <taxon>Sphingomonadales</taxon>
        <taxon>Erythrobacteraceae</taxon>
        <taxon>Qipengyuania</taxon>
    </lineage>
</organism>
<reference evidence="3 4" key="1">
    <citation type="submission" date="2021-08" db="EMBL/GenBank/DDBJ databases">
        <title>Comparative Genomics Analysis of the Genus Qipengyuania Reveals Extensive Genetic Diversity and Metabolic Versatility, Including the Description of Fifteen Novel Species.</title>
        <authorList>
            <person name="Liu Y."/>
        </authorList>
    </citation>
    <scope>NUCLEOTIDE SEQUENCE [LARGE SCALE GENOMIC DNA]</scope>
    <source>
        <strain evidence="3 4">6D47A</strain>
    </source>
</reference>
<evidence type="ECO:0000259" key="2">
    <source>
        <dbReference type="Pfam" id="PF04230"/>
    </source>
</evidence>
<feature type="compositionally biased region" description="Basic and acidic residues" evidence="1">
    <location>
        <begin position="13"/>
        <end position="22"/>
    </location>
</feature>
<sequence>MLNKLVRQVRPPKRGEDGDADTKGYPVVDPYFWKPKVGLNFGDYLASAIVQRMLAAKELLVNEPVSRHRRLFSVGSVLHFAQTGDAIWGTGRNGKMGVDRHRFETLDIRAVRGPLTRRFLGELGHAVPDIYGDPALLIPKLFPNRFRRRSGEQAVGIVPNLHDTGLIVGDNIIDPTWRWDAVISAICACDFIVSSSLHGLVIADAFGIPCAHLRLSDTEPDFKYIDYCEGAGRSQFWSSTSVAEALDRGPLPPIAHDAEALMAAFPYDLWDA</sequence>
<gene>
    <name evidence="3" type="ORF">K3174_13005</name>
</gene>
<evidence type="ECO:0000313" key="4">
    <source>
        <dbReference type="Proteomes" id="UP000755104"/>
    </source>
</evidence>
<dbReference type="RefSeq" id="WP_221559226.1">
    <property type="nucleotide sequence ID" value="NZ_JAIGNO010000009.1"/>
</dbReference>
<feature type="region of interest" description="Disordered" evidence="1">
    <location>
        <begin position="1"/>
        <end position="22"/>
    </location>
</feature>
<dbReference type="EMBL" id="JAIGNO010000009">
    <property type="protein sequence ID" value="MBX7483453.1"/>
    <property type="molecule type" value="Genomic_DNA"/>
</dbReference>